<dbReference type="AlphaFoldDB" id="A0A4S4EV94"/>
<sequence>MNLSLNLSISLFLSRCLNLSSSLDLSISLSYDLARSLYLCTSLAAICAIHQYQVVGRALPMETDQHPKIYRMKLWATNEVRAKSKFWYFLRKLKKVKKSNGQMLAINEAYVYLSHRVLDEIRVDVASQRASKGRIAGKKTEDANRYLTVSSWIHIPIHNHGFEMLFSFLAIVQHAPCLPFGFSILKAGLNKSVLLSVYASSTIRDSHTDGSYGMTLFEVSRTILE</sequence>
<evidence type="ECO:0000256" key="1">
    <source>
        <dbReference type="SAM" id="SignalP"/>
    </source>
</evidence>
<evidence type="ECO:0000313" key="3">
    <source>
        <dbReference type="Proteomes" id="UP000306102"/>
    </source>
</evidence>
<dbReference type="EMBL" id="SDRB02001943">
    <property type="protein sequence ID" value="THG20415.1"/>
    <property type="molecule type" value="Genomic_DNA"/>
</dbReference>
<dbReference type="STRING" id="542762.A0A4S4EV94"/>
<dbReference type="GO" id="GO:0005840">
    <property type="term" value="C:ribosome"/>
    <property type="evidence" value="ECO:0007669"/>
    <property type="project" value="InterPro"/>
</dbReference>
<protein>
    <submittedName>
        <fullName evidence="2">Uncharacterized protein</fullName>
    </submittedName>
</protein>
<dbReference type="Gene3D" id="3.10.20.10">
    <property type="match status" value="1"/>
</dbReference>
<proteinExistence type="inferred from homology"/>
<gene>
    <name evidence="2" type="ORF">TEA_004122</name>
</gene>
<comment type="caution">
    <text evidence="2">The sequence shown here is derived from an EMBL/GenBank/DDBJ whole genome shotgun (WGS) entry which is preliminary data.</text>
</comment>
<dbReference type="HAMAP" id="MF_00273">
    <property type="entry name" value="Ribosomal_eL20"/>
    <property type="match status" value="1"/>
</dbReference>
<keyword evidence="3" id="KW-1185">Reference proteome</keyword>
<dbReference type="GO" id="GO:0003735">
    <property type="term" value="F:structural constituent of ribosome"/>
    <property type="evidence" value="ECO:0007669"/>
    <property type="project" value="InterPro"/>
</dbReference>
<name>A0A4S4EV94_CAMSN</name>
<dbReference type="FunFam" id="3.10.20.10:FF:000002">
    <property type="entry name" value="60S ribosomal protein L18a"/>
    <property type="match status" value="1"/>
</dbReference>
<feature type="signal peptide" evidence="1">
    <location>
        <begin position="1"/>
        <end position="22"/>
    </location>
</feature>
<organism evidence="2 3">
    <name type="scientific">Camellia sinensis var. sinensis</name>
    <name type="common">China tea</name>
    <dbReference type="NCBI Taxonomy" id="542762"/>
    <lineage>
        <taxon>Eukaryota</taxon>
        <taxon>Viridiplantae</taxon>
        <taxon>Streptophyta</taxon>
        <taxon>Embryophyta</taxon>
        <taxon>Tracheophyta</taxon>
        <taxon>Spermatophyta</taxon>
        <taxon>Magnoliopsida</taxon>
        <taxon>eudicotyledons</taxon>
        <taxon>Gunneridae</taxon>
        <taxon>Pentapetalae</taxon>
        <taxon>asterids</taxon>
        <taxon>Ericales</taxon>
        <taxon>Theaceae</taxon>
        <taxon>Camellia</taxon>
    </lineage>
</organism>
<dbReference type="GO" id="GO:0006412">
    <property type="term" value="P:translation"/>
    <property type="evidence" value="ECO:0007669"/>
    <property type="project" value="InterPro"/>
</dbReference>
<dbReference type="InterPro" id="IPR028877">
    <property type="entry name" value="Ribosomal_eL20"/>
</dbReference>
<feature type="chain" id="PRO_5020759952" evidence="1">
    <location>
        <begin position="23"/>
        <end position="225"/>
    </location>
</feature>
<dbReference type="InterPro" id="IPR021138">
    <property type="entry name" value="Ribosomal_eL20_eukaryotes"/>
</dbReference>
<keyword evidence="1" id="KW-0732">Signal</keyword>
<accession>A0A4S4EV94</accession>
<reference evidence="2 3" key="1">
    <citation type="journal article" date="2018" name="Proc. Natl. Acad. Sci. U.S.A.">
        <title>Draft genome sequence of Camellia sinensis var. sinensis provides insights into the evolution of the tea genome and tea quality.</title>
        <authorList>
            <person name="Wei C."/>
            <person name="Yang H."/>
            <person name="Wang S."/>
            <person name="Zhao J."/>
            <person name="Liu C."/>
            <person name="Gao L."/>
            <person name="Xia E."/>
            <person name="Lu Y."/>
            <person name="Tai Y."/>
            <person name="She G."/>
            <person name="Sun J."/>
            <person name="Cao H."/>
            <person name="Tong W."/>
            <person name="Gao Q."/>
            <person name="Li Y."/>
            <person name="Deng W."/>
            <person name="Jiang X."/>
            <person name="Wang W."/>
            <person name="Chen Q."/>
            <person name="Zhang S."/>
            <person name="Li H."/>
            <person name="Wu J."/>
            <person name="Wang P."/>
            <person name="Li P."/>
            <person name="Shi C."/>
            <person name="Zheng F."/>
            <person name="Jian J."/>
            <person name="Huang B."/>
            <person name="Shan D."/>
            <person name="Shi M."/>
            <person name="Fang C."/>
            <person name="Yue Y."/>
            <person name="Li F."/>
            <person name="Li D."/>
            <person name="Wei S."/>
            <person name="Han B."/>
            <person name="Jiang C."/>
            <person name="Yin Y."/>
            <person name="Xia T."/>
            <person name="Zhang Z."/>
            <person name="Bennetzen J.L."/>
            <person name="Zhao S."/>
            <person name="Wan X."/>
        </authorList>
    </citation>
    <scope>NUCLEOTIDE SEQUENCE [LARGE SCALE GENOMIC DNA]</scope>
    <source>
        <strain evidence="3">cv. Shuchazao</strain>
        <tissue evidence="2">Leaf</tissue>
    </source>
</reference>
<dbReference type="Proteomes" id="UP000306102">
    <property type="component" value="Unassembled WGS sequence"/>
</dbReference>
<evidence type="ECO:0000313" key="2">
    <source>
        <dbReference type="EMBL" id="THG20415.1"/>
    </source>
</evidence>
<dbReference type="PANTHER" id="PTHR10052">
    <property type="entry name" value="60S RIBOSOMAL PROTEIN L18A"/>
    <property type="match status" value="1"/>
</dbReference>